<dbReference type="InterPro" id="IPR050330">
    <property type="entry name" value="Bact_OuterMem_StrucFunc"/>
</dbReference>
<dbReference type="InterPro" id="IPR036737">
    <property type="entry name" value="OmpA-like_sf"/>
</dbReference>
<evidence type="ECO:0000313" key="11">
    <source>
        <dbReference type="Proteomes" id="UP000061660"/>
    </source>
</evidence>
<keyword evidence="10" id="KW-0282">Flagellum</keyword>
<dbReference type="AlphaFoldDB" id="A0A0U2VMF5"/>
<sequence>MKKKHKNHQHEEHIDESWLIPYADLLTLLLALFIVLFSMSSVDAKKYEQMSQAFQIALSGGMGMFENSGITPIPMPSSPSQSPTSGSQTEHQEQIRQEQEDMEKLKRQLDQYIKENNLSTQLDTKLNHSQLLITISDNALFDSGSAEVKTTARDLGINISKMLQQYPGYEIVVSGHTDNLPINNWKYRSNWDLSSDRAINFMKVMLENPGLDPGRFSAVGHGEYRPVDTNDTVEGRAKNRRVEVSILRKYTDPAPTGAPSAR</sequence>
<evidence type="ECO:0000313" key="10">
    <source>
        <dbReference type="EMBL" id="ALS20679.1"/>
    </source>
</evidence>
<dbReference type="RefSeq" id="WP_062406717.1">
    <property type="nucleotide sequence ID" value="NZ_CP013652.1"/>
</dbReference>
<keyword evidence="10" id="KW-0969">Cilium</keyword>
<evidence type="ECO:0000256" key="8">
    <source>
        <dbReference type="SAM" id="MobiDB-lite"/>
    </source>
</evidence>
<dbReference type="PANTHER" id="PTHR30329">
    <property type="entry name" value="STATOR ELEMENT OF FLAGELLAR MOTOR COMPLEX"/>
    <property type="match status" value="1"/>
</dbReference>
<dbReference type="Proteomes" id="UP000061660">
    <property type="component" value="Chromosome"/>
</dbReference>
<dbReference type="NCBIfam" id="NF005831">
    <property type="entry name" value="PRK07734.1"/>
    <property type="match status" value="1"/>
</dbReference>
<gene>
    <name evidence="10" type="ORF">IJ22_02900</name>
</gene>
<keyword evidence="10" id="KW-0966">Cell projection</keyword>
<dbReference type="InterPro" id="IPR025713">
    <property type="entry name" value="MotB-like_N_dom"/>
</dbReference>
<dbReference type="Gene3D" id="3.30.1330.60">
    <property type="entry name" value="OmpA-like domain"/>
    <property type="match status" value="1"/>
</dbReference>
<dbReference type="Pfam" id="PF00691">
    <property type="entry name" value="OmpA"/>
    <property type="match status" value="1"/>
</dbReference>
<evidence type="ECO:0000256" key="6">
    <source>
        <dbReference type="ARBA" id="ARBA00023136"/>
    </source>
</evidence>
<dbReference type="OrthoDB" id="9815217at2"/>
<dbReference type="EMBL" id="CP013652">
    <property type="protein sequence ID" value="ALS20679.1"/>
    <property type="molecule type" value="Genomic_DNA"/>
</dbReference>
<evidence type="ECO:0000256" key="2">
    <source>
        <dbReference type="ARBA" id="ARBA00008914"/>
    </source>
</evidence>
<accession>A0A0U2VMF5</accession>
<comment type="similarity">
    <text evidence="2">Belongs to the MotB family.</text>
</comment>
<organism evidence="10 11">
    <name type="scientific">Paenibacillus naphthalenovorans</name>
    <dbReference type="NCBI Taxonomy" id="162209"/>
    <lineage>
        <taxon>Bacteria</taxon>
        <taxon>Bacillati</taxon>
        <taxon>Bacillota</taxon>
        <taxon>Bacilli</taxon>
        <taxon>Bacillales</taxon>
        <taxon>Paenibacillaceae</taxon>
        <taxon>Paenibacillus</taxon>
    </lineage>
</organism>
<dbReference type="PROSITE" id="PS51123">
    <property type="entry name" value="OMPA_2"/>
    <property type="match status" value="1"/>
</dbReference>
<keyword evidence="6 7" id="KW-0472">Membrane</keyword>
<reference evidence="11" key="1">
    <citation type="submission" date="2015-12" db="EMBL/GenBank/DDBJ databases">
        <title>Complete genome sequences of two moderately thermophilic Paenibacillus species.</title>
        <authorList>
            <person name="Butler R.III."/>
            <person name="Wang J."/>
            <person name="Stark B.C."/>
            <person name="Pombert J.-F."/>
        </authorList>
    </citation>
    <scope>NUCLEOTIDE SEQUENCE [LARGE SCALE GENOMIC DNA]</scope>
    <source>
        <strain evidence="11">32O-Y</strain>
    </source>
</reference>
<keyword evidence="5" id="KW-1133">Transmembrane helix</keyword>
<dbReference type="PANTHER" id="PTHR30329:SF21">
    <property type="entry name" value="LIPOPROTEIN YIAD-RELATED"/>
    <property type="match status" value="1"/>
</dbReference>
<evidence type="ECO:0000256" key="3">
    <source>
        <dbReference type="ARBA" id="ARBA00022475"/>
    </source>
</evidence>
<evidence type="ECO:0000256" key="4">
    <source>
        <dbReference type="ARBA" id="ARBA00022692"/>
    </source>
</evidence>
<feature type="compositionally biased region" description="Low complexity" evidence="8">
    <location>
        <begin position="68"/>
        <end position="88"/>
    </location>
</feature>
<dbReference type="InterPro" id="IPR006665">
    <property type="entry name" value="OmpA-like"/>
</dbReference>
<evidence type="ECO:0000256" key="5">
    <source>
        <dbReference type="ARBA" id="ARBA00022989"/>
    </source>
</evidence>
<keyword evidence="11" id="KW-1185">Reference proteome</keyword>
<dbReference type="SUPFAM" id="SSF103088">
    <property type="entry name" value="OmpA-like"/>
    <property type="match status" value="1"/>
</dbReference>
<dbReference type="PATRIC" id="fig|162209.4.peg.305"/>
<keyword evidence="3" id="KW-1003">Cell membrane</keyword>
<evidence type="ECO:0000256" key="7">
    <source>
        <dbReference type="PROSITE-ProRule" id="PRU00473"/>
    </source>
</evidence>
<feature type="region of interest" description="Disordered" evidence="8">
    <location>
        <begin position="68"/>
        <end position="102"/>
    </location>
</feature>
<dbReference type="GO" id="GO:0005886">
    <property type="term" value="C:plasma membrane"/>
    <property type="evidence" value="ECO:0007669"/>
    <property type="project" value="UniProtKB-SubCell"/>
</dbReference>
<dbReference type="STRING" id="162209.IJ22_02900"/>
<dbReference type="CDD" id="cd07185">
    <property type="entry name" value="OmpA_C-like"/>
    <property type="match status" value="1"/>
</dbReference>
<evidence type="ECO:0000259" key="9">
    <source>
        <dbReference type="PROSITE" id="PS51123"/>
    </source>
</evidence>
<dbReference type="Pfam" id="PF13677">
    <property type="entry name" value="MotB_plug"/>
    <property type="match status" value="1"/>
</dbReference>
<comment type="subcellular location">
    <subcellularLocation>
        <location evidence="1">Cell membrane</location>
        <topology evidence="1">Single-pass membrane protein</topology>
    </subcellularLocation>
</comment>
<protein>
    <submittedName>
        <fullName evidence="10">Flagellar motor protein MotB</fullName>
    </submittedName>
</protein>
<proteinExistence type="inferred from homology"/>
<evidence type="ECO:0000256" key="1">
    <source>
        <dbReference type="ARBA" id="ARBA00004162"/>
    </source>
</evidence>
<name>A0A0U2VMF5_9BACL</name>
<feature type="compositionally biased region" description="Basic and acidic residues" evidence="8">
    <location>
        <begin position="90"/>
        <end position="102"/>
    </location>
</feature>
<keyword evidence="4" id="KW-0812">Transmembrane</keyword>
<feature type="domain" description="OmpA-like" evidence="9">
    <location>
        <begin position="128"/>
        <end position="250"/>
    </location>
</feature>
<dbReference type="KEGG" id="pnp:IJ22_02900"/>
<reference evidence="10 11" key="2">
    <citation type="journal article" date="2016" name="Genome Announc.">
        <title>Complete Genome Sequences of Two Interactive Moderate Thermophiles, Paenibacillus napthalenovorans 32O-Y and Paenibacillus sp. 32O-W.</title>
        <authorList>
            <person name="Butler R.R.III."/>
            <person name="Wang J."/>
            <person name="Stark B.C."/>
            <person name="Pombert J.F."/>
        </authorList>
    </citation>
    <scope>NUCLEOTIDE SEQUENCE [LARGE SCALE GENOMIC DNA]</scope>
    <source>
        <strain evidence="10 11">32O-Y</strain>
    </source>
</reference>